<protein>
    <submittedName>
        <fullName evidence="4">ABC transporter substrate-binding protein</fullName>
    </submittedName>
</protein>
<dbReference type="Proteomes" id="UP001614394">
    <property type="component" value="Unassembled WGS sequence"/>
</dbReference>
<dbReference type="Gene3D" id="3.40.50.2300">
    <property type="match status" value="2"/>
</dbReference>
<dbReference type="InterPro" id="IPR028082">
    <property type="entry name" value="Peripla_BP_I"/>
</dbReference>
<comment type="caution">
    <text evidence="4">The sequence shown here is derived from an EMBL/GenBank/DDBJ whole genome shotgun (WGS) entry which is preliminary data.</text>
</comment>
<proteinExistence type="inferred from homology"/>
<keyword evidence="5" id="KW-1185">Reference proteome</keyword>
<reference evidence="4 5" key="1">
    <citation type="submission" date="2024-10" db="EMBL/GenBank/DDBJ databases">
        <title>The Natural Products Discovery Center: Release of the First 8490 Sequenced Strains for Exploring Actinobacteria Biosynthetic Diversity.</title>
        <authorList>
            <person name="Kalkreuter E."/>
            <person name="Kautsar S.A."/>
            <person name="Yang D."/>
            <person name="Bader C.D."/>
            <person name="Teijaro C.N."/>
            <person name="Fluegel L."/>
            <person name="Davis C.M."/>
            <person name="Simpson J.R."/>
            <person name="Lauterbach L."/>
            <person name="Steele A.D."/>
            <person name="Gui C."/>
            <person name="Meng S."/>
            <person name="Li G."/>
            <person name="Viehrig K."/>
            <person name="Ye F."/>
            <person name="Su P."/>
            <person name="Kiefer A.F."/>
            <person name="Nichols A."/>
            <person name="Cepeda A.J."/>
            <person name="Yan W."/>
            <person name="Fan B."/>
            <person name="Jiang Y."/>
            <person name="Adhikari A."/>
            <person name="Zheng C.-J."/>
            <person name="Schuster L."/>
            <person name="Cowan T.M."/>
            <person name="Smanski M.J."/>
            <person name="Chevrette M.G."/>
            <person name="De Carvalho L.P.S."/>
            <person name="Shen B."/>
        </authorList>
    </citation>
    <scope>NUCLEOTIDE SEQUENCE [LARGE SCALE GENOMIC DNA]</scope>
    <source>
        <strain evidence="4 5">NPDC053399</strain>
    </source>
</reference>
<dbReference type="PANTHER" id="PTHR47235">
    <property type="entry name" value="BLR6548 PROTEIN"/>
    <property type="match status" value="1"/>
</dbReference>
<gene>
    <name evidence="4" type="ORF">ACIGXA_14410</name>
</gene>
<feature type="domain" description="Leucine-binding protein" evidence="3">
    <location>
        <begin position="37"/>
        <end position="404"/>
    </location>
</feature>
<accession>A0ABW8C5K7</accession>
<sequence length="435" mass="45487">MAVLALTAVLVAAGCGSRLPERDFADPTSATTSAPAPVRVGIVTSATSPVGGGAFSGPRDGALAYLDALNARGGVNGHRVEAVTCDDGGSGVGNNECVRRLVDQDKVFALVATSALDYAGASYVSGKGVPDIGGIPIGTAYDTYPHLYGIYGSDAPREGTPGWDGTLYAGTEVYRWFKDRQQARTAAVVHYNQSASARYAQQLLQGLRSEGYKTISEQVDFALPNFRAVAADLRARGVDILFDAMDTHGNGQLCRAMQAAGVTVAAKVTNVQNWATTVPADYQGAAGCRNALWATSGSRNYDETGQPAVAAFRNGMAAWQRAHGKDAGQFSQWQLEGWAAAMWLTDALTGCTAGGAAPDRGCVERFMNRAQPYDARGLLAPVTFAALPDPPATRRTCLSVARWSDTAQGGHGGWVTEGGDPAGNCLTVPQLPYSP</sequence>
<evidence type="ECO:0000313" key="5">
    <source>
        <dbReference type="Proteomes" id="UP001614394"/>
    </source>
</evidence>
<dbReference type="InterPro" id="IPR028081">
    <property type="entry name" value="Leu-bd"/>
</dbReference>
<dbReference type="RefSeq" id="WP_399648408.1">
    <property type="nucleotide sequence ID" value="NZ_JBITYG010000003.1"/>
</dbReference>
<evidence type="ECO:0000256" key="1">
    <source>
        <dbReference type="ARBA" id="ARBA00010062"/>
    </source>
</evidence>
<dbReference type="SUPFAM" id="SSF53822">
    <property type="entry name" value="Periplasmic binding protein-like I"/>
    <property type="match status" value="1"/>
</dbReference>
<name>A0ABW8C5K7_9ACTN</name>
<evidence type="ECO:0000313" key="4">
    <source>
        <dbReference type="EMBL" id="MFI9101708.1"/>
    </source>
</evidence>
<comment type="similarity">
    <text evidence="1">Belongs to the leucine-binding protein family.</text>
</comment>
<evidence type="ECO:0000259" key="3">
    <source>
        <dbReference type="Pfam" id="PF13458"/>
    </source>
</evidence>
<keyword evidence="2" id="KW-0732">Signal</keyword>
<dbReference type="Pfam" id="PF13458">
    <property type="entry name" value="Peripla_BP_6"/>
    <property type="match status" value="1"/>
</dbReference>
<dbReference type="PANTHER" id="PTHR47235:SF1">
    <property type="entry name" value="BLR6548 PROTEIN"/>
    <property type="match status" value="1"/>
</dbReference>
<dbReference type="EMBL" id="JBITYG010000003">
    <property type="protein sequence ID" value="MFI9101708.1"/>
    <property type="molecule type" value="Genomic_DNA"/>
</dbReference>
<organism evidence="4 5">
    <name type="scientific">Streptomyces fildesensis</name>
    <dbReference type="NCBI Taxonomy" id="375757"/>
    <lineage>
        <taxon>Bacteria</taxon>
        <taxon>Bacillati</taxon>
        <taxon>Actinomycetota</taxon>
        <taxon>Actinomycetes</taxon>
        <taxon>Kitasatosporales</taxon>
        <taxon>Streptomycetaceae</taxon>
        <taxon>Streptomyces</taxon>
    </lineage>
</organism>
<evidence type="ECO:0000256" key="2">
    <source>
        <dbReference type="ARBA" id="ARBA00022729"/>
    </source>
</evidence>
<dbReference type="CDD" id="cd06341">
    <property type="entry name" value="PBP1_ABC_ligand_binding-like"/>
    <property type="match status" value="1"/>
</dbReference>